<dbReference type="Proteomes" id="UP000092600">
    <property type="component" value="Unassembled WGS sequence"/>
</dbReference>
<evidence type="ECO:0000313" key="1">
    <source>
        <dbReference type="EMBL" id="OAY70408.1"/>
    </source>
</evidence>
<accession>A0A199V085</accession>
<organism evidence="1 2">
    <name type="scientific">Ananas comosus</name>
    <name type="common">Pineapple</name>
    <name type="synonym">Ananas ananas</name>
    <dbReference type="NCBI Taxonomy" id="4615"/>
    <lineage>
        <taxon>Eukaryota</taxon>
        <taxon>Viridiplantae</taxon>
        <taxon>Streptophyta</taxon>
        <taxon>Embryophyta</taxon>
        <taxon>Tracheophyta</taxon>
        <taxon>Spermatophyta</taxon>
        <taxon>Magnoliopsida</taxon>
        <taxon>Liliopsida</taxon>
        <taxon>Poales</taxon>
        <taxon>Bromeliaceae</taxon>
        <taxon>Bromelioideae</taxon>
        <taxon>Ananas</taxon>
    </lineage>
</organism>
<sequence>MIAFNTLVVTELISDIKDQLELRKLKWEARHTVFVIFLLHFEQVFFVRTYV</sequence>
<protein>
    <submittedName>
        <fullName evidence="1">Uncharacterized protein</fullName>
    </submittedName>
</protein>
<dbReference type="AlphaFoldDB" id="A0A199V085"/>
<proteinExistence type="predicted"/>
<name>A0A199V085_ANACO</name>
<evidence type="ECO:0000313" key="2">
    <source>
        <dbReference type="Proteomes" id="UP000092600"/>
    </source>
</evidence>
<dbReference type="EMBL" id="LSRQ01003929">
    <property type="protein sequence ID" value="OAY70408.1"/>
    <property type="molecule type" value="Genomic_DNA"/>
</dbReference>
<comment type="caution">
    <text evidence="1">The sequence shown here is derived from an EMBL/GenBank/DDBJ whole genome shotgun (WGS) entry which is preliminary data.</text>
</comment>
<gene>
    <name evidence="1" type="ORF">ACMD2_27143</name>
</gene>
<reference evidence="1 2" key="1">
    <citation type="journal article" date="2016" name="DNA Res.">
        <title>The draft genome of MD-2 pineapple using hybrid error correction of long reads.</title>
        <authorList>
            <person name="Redwan R.M."/>
            <person name="Saidin A."/>
            <person name="Kumar S.V."/>
        </authorList>
    </citation>
    <scope>NUCLEOTIDE SEQUENCE [LARGE SCALE GENOMIC DNA]</scope>
    <source>
        <strain evidence="2">cv. MD2</strain>
        <tissue evidence="1">Leaf</tissue>
    </source>
</reference>